<evidence type="ECO:0000256" key="4">
    <source>
        <dbReference type="ARBA" id="ARBA00023052"/>
    </source>
</evidence>
<dbReference type="GO" id="GO:0018491">
    <property type="term" value="F:2-oxobutyrate synthase activity"/>
    <property type="evidence" value="ECO:0007669"/>
    <property type="project" value="UniProtKB-ARBA"/>
</dbReference>
<organism evidence="10 11">
    <name type="scientific">Aeropyrum camini SY1 = JCM 12091</name>
    <dbReference type="NCBI Taxonomy" id="1198449"/>
    <lineage>
        <taxon>Archaea</taxon>
        <taxon>Thermoproteota</taxon>
        <taxon>Thermoprotei</taxon>
        <taxon>Desulfurococcales</taxon>
        <taxon>Desulfurococcaceae</taxon>
        <taxon>Aeropyrum</taxon>
    </lineage>
</organism>
<dbReference type="PATRIC" id="fig|1198449.6.peg.1597"/>
<evidence type="ECO:0000256" key="2">
    <source>
        <dbReference type="ARBA" id="ARBA00011631"/>
    </source>
</evidence>
<feature type="domain" description="Thiamine pyrophosphate enzyme TPP-binding" evidence="8">
    <location>
        <begin position="393"/>
        <end position="538"/>
    </location>
</feature>
<dbReference type="GO" id="GO:0000287">
    <property type="term" value="F:magnesium ion binding"/>
    <property type="evidence" value="ECO:0007669"/>
    <property type="project" value="InterPro"/>
</dbReference>
<evidence type="ECO:0000313" key="11">
    <source>
        <dbReference type="Proteomes" id="UP000016887"/>
    </source>
</evidence>
<dbReference type="InterPro" id="IPR029061">
    <property type="entry name" value="THDP-binding"/>
</dbReference>
<dbReference type="Pfam" id="PF00205">
    <property type="entry name" value="TPP_enzyme_M"/>
    <property type="match status" value="1"/>
</dbReference>
<name>U3TG86_9CREN</name>
<dbReference type="GO" id="GO:0019164">
    <property type="term" value="F:pyruvate synthase activity"/>
    <property type="evidence" value="ECO:0007669"/>
    <property type="project" value="UniProtKB-ARBA"/>
</dbReference>
<dbReference type="GO" id="GO:0009097">
    <property type="term" value="P:isoleucine biosynthetic process"/>
    <property type="evidence" value="ECO:0007669"/>
    <property type="project" value="TreeGrafter"/>
</dbReference>
<reference evidence="10 11" key="1">
    <citation type="journal article" date="2013" name="Appl. Environ. Microbiol.">
        <title>Variation of the Virus-Related Elements within Syntenic Genomes of the Hyperthermophilic Archaeon Aeropyrum.</title>
        <authorList>
            <person name="Daifuku T."/>
            <person name="Yoshida T."/>
            <person name="Kitamura T."/>
            <person name="Kawaichi S."/>
            <person name="Inoue T."/>
            <person name="Nomura K."/>
            <person name="Yoshida Y."/>
            <person name="Kuno S."/>
            <person name="Sako Y."/>
        </authorList>
    </citation>
    <scope>NUCLEOTIDE SEQUENCE [LARGE SCALE GENOMIC DNA]</scope>
    <source>
        <strain evidence="10 11">SY1</strain>
    </source>
</reference>
<dbReference type="SUPFAM" id="SSF52467">
    <property type="entry name" value="DHS-like NAD/FAD-binding domain"/>
    <property type="match status" value="1"/>
</dbReference>
<dbReference type="Proteomes" id="UP000016887">
    <property type="component" value="Chromosome"/>
</dbReference>
<dbReference type="InterPro" id="IPR029035">
    <property type="entry name" value="DHS-like_NAD/FAD-binding_dom"/>
</dbReference>
<dbReference type="CDD" id="cd07035">
    <property type="entry name" value="TPP_PYR_POX_like"/>
    <property type="match status" value="1"/>
</dbReference>
<sequence length="558" mass="60744">MSVATVAEAIARGLAAAGVERVYGIIGTSIVDFLDALYDHRDRIDFVTTRHEQVAVSAADAEYRVTRRLAAAAVHAGPGFLNTAISLGIAFKDRVPLLLVSGGVRRRLRGLDAWLEVDQASIARPLAKYYGVVESPGEVLDTLAEALRSALSPPMGPAVVEVPEDLWRSNASISEEALKRIPRTPVAGPGLGGHGKTLFSMLMEAKRPVILASGELVYNPWFSQERLLRLAEATGAYIVVSGNGRGACPEDHPRCLGRIGFGGGSLAADRAFESSDMVLVLGHEFDDITTYGYNMLPQGDVVMISQDPSTKARPRYYDLVNASPVRALEELSEMAGGARRLEEWERMVAGFRREWGVMLDEAVRRSTRLANPDRFFRLLNSRMPRGRIVSGGQGTHILYAYNHIRIYRPGGFLAATNLGAMGYALPAVIGSSKALPGDYHLCVAGDGELMMTVQDIETIVREGLDVKIVLVNDDSYKVLYLRQVLQKGGRVYETLLSNPDFSRLAEAFGVRYAKVSRPGDEGGALEVLSSPGPALVEVKVDRDDIPPLNLDYTLRMSM</sequence>
<evidence type="ECO:0000259" key="8">
    <source>
        <dbReference type="Pfam" id="PF02775"/>
    </source>
</evidence>
<dbReference type="GO" id="GO:0009099">
    <property type="term" value="P:L-valine biosynthetic process"/>
    <property type="evidence" value="ECO:0007669"/>
    <property type="project" value="TreeGrafter"/>
</dbReference>
<comment type="subunit">
    <text evidence="2">Heterodimer composed of an alpha and a beta subunit.</text>
</comment>
<dbReference type="Pfam" id="PF02775">
    <property type="entry name" value="TPP_enzyme_C"/>
    <property type="match status" value="1"/>
</dbReference>
<evidence type="ECO:0000256" key="5">
    <source>
        <dbReference type="ARBA" id="ARBA00048893"/>
    </source>
</evidence>
<proteinExistence type="inferred from homology"/>
<dbReference type="KEGG" id="acj:ACAM_1581"/>
<dbReference type="PANTHER" id="PTHR18968">
    <property type="entry name" value="THIAMINE PYROPHOSPHATE ENZYMES"/>
    <property type="match status" value="1"/>
</dbReference>
<dbReference type="Gene3D" id="3.40.50.1220">
    <property type="entry name" value="TPP-binding domain"/>
    <property type="match status" value="1"/>
</dbReference>
<evidence type="ECO:0000313" key="10">
    <source>
        <dbReference type="EMBL" id="BAN91050.1"/>
    </source>
</evidence>
<gene>
    <name evidence="10" type="ORF">ACAM_1581</name>
</gene>
<dbReference type="SUPFAM" id="SSF52518">
    <property type="entry name" value="Thiamin diphosphate-binding fold (THDP-binding)"/>
    <property type="match status" value="2"/>
</dbReference>
<feature type="domain" description="Thiamine pyrophosphate enzyme central" evidence="7">
    <location>
        <begin position="198"/>
        <end position="310"/>
    </location>
</feature>
<comment type="catalytic activity">
    <reaction evidence="5">
        <text>a 2-oxocarboxylate + 2 oxidized [2Fe-2S]-[ferredoxin] + CoA = an acyl-CoA + 2 reduced [2Fe-2S]-[ferredoxin] + CO2 + H(+)</text>
        <dbReference type="Rhea" id="RHEA:42316"/>
        <dbReference type="Rhea" id="RHEA-COMP:10000"/>
        <dbReference type="Rhea" id="RHEA-COMP:10001"/>
        <dbReference type="ChEBI" id="CHEBI:15378"/>
        <dbReference type="ChEBI" id="CHEBI:16526"/>
        <dbReference type="ChEBI" id="CHEBI:33737"/>
        <dbReference type="ChEBI" id="CHEBI:33738"/>
        <dbReference type="ChEBI" id="CHEBI:35179"/>
        <dbReference type="ChEBI" id="CHEBI:57287"/>
        <dbReference type="ChEBI" id="CHEBI:58342"/>
        <dbReference type="EC" id="1.2.7.11"/>
    </reaction>
</comment>
<evidence type="ECO:0000256" key="3">
    <source>
        <dbReference type="ARBA" id="ARBA00012691"/>
    </source>
</evidence>
<keyword evidence="11" id="KW-1185">Reference proteome</keyword>
<dbReference type="GO" id="GO:0050660">
    <property type="term" value="F:flavin adenine dinucleotide binding"/>
    <property type="evidence" value="ECO:0007669"/>
    <property type="project" value="TreeGrafter"/>
</dbReference>
<comment type="similarity">
    <text evidence="1 6">Belongs to the TPP enzyme family.</text>
</comment>
<dbReference type="Pfam" id="PF02776">
    <property type="entry name" value="TPP_enzyme_N"/>
    <property type="match status" value="1"/>
</dbReference>
<accession>U3TG86</accession>
<dbReference type="InterPro" id="IPR011766">
    <property type="entry name" value="TPP_enzyme_TPP-bd"/>
</dbReference>
<feature type="domain" description="Thiamine pyrophosphate enzyme N-terminal TPP-binding" evidence="9">
    <location>
        <begin position="5"/>
        <end position="121"/>
    </location>
</feature>
<dbReference type="Gene3D" id="3.40.50.970">
    <property type="match status" value="2"/>
</dbReference>
<evidence type="ECO:0000259" key="7">
    <source>
        <dbReference type="Pfam" id="PF00205"/>
    </source>
</evidence>
<dbReference type="InterPro" id="IPR012000">
    <property type="entry name" value="Thiamin_PyroP_enz_cen_dom"/>
</dbReference>
<evidence type="ECO:0000259" key="9">
    <source>
        <dbReference type="Pfam" id="PF02776"/>
    </source>
</evidence>
<dbReference type="STRING" id="1198449.ACAM_1581"/>
<dbReference type="eggNOG" id="arCOG01998">
    <property type="taxonomic scope" value="Archaea"/>
</dbReference>
<dbReference type="AlphaFoldDB" id="U3TG86"/>
<keyword evidence="10" id="KW-0808">Transferase</keyword>
<dbReference type="EC" id="1.2.7.11" evidence="3"/>
<dbReference type="CDD" id="cd00568">
    <property type="entry name" value="TPP_enzymes"/>
    <property type="match status" value="1"/>
</dbReference>
<dbReference type="GO" id="GO:0030976">
    <property type="term" value="F:thiamine pyrophosphate binding"/>
    <property type="evidence" value="ECO:0007669"/>
    <property type="project" value="InterPro"/>
</dbReference>
<keyword evidence="4 6" id="KW-0786">Thiamine pyrophosphate</keyword>
<evidence type="ECO:0000256" key="1">
    <source>
        <dbReference type="ARBA" id="ARBA00007812"/>
    </source>
</evidence>
<protein>
    <recommendedName>
        <fullName evidence="3">2-oxoacid oxidoreductase (ferredoxin)</fullName>
        <ecNumber evidence="3">1.2.7.11</ecNumber>
    </recommendedName>
</protein>
<dbReference type="PANTHER" id="PTHR18968:SF13">
    <property type="entry name" value="ACETOLACTATE SYNTHASE CATALYTIC SUBUNIT, MITOCHONDRIAL"/>
    <property type="match status" value="1"/>
</dbReference>
<dbReference type="EMBL" id="AP012489">
    <property type="protein sequence ID" value="BAN91050.1"/>
    <property type="molecule type" value="Genomic_DNA"/>
</dbReference>
<dbReference type="InterPro" id="IPR012001">
    <property type="entry name" value="Thiamin_PyroP_enz_TPP-bd_dom"/>
</dbReference>
<dbReference type="GO" id="GO:0003984">
    <property type="term" value="F:acetolactate synthase activity"/>
    <property type="evidence" value="ECO:0007669"/>
    <property type="project" value="TreeGrafter"/>
</dbReference>
<evidence type="ECO:0000256" key="6">
    <source>
        <dbReference type="RuleBase" id="RU362132"/>
    </source>
</evidence>
<dbReference type="InterPro" id="IPR045229">
    <property type="entry name" value="TPP_enz"/>
</dbReference>
<dbReference type="GO" id="GO:0005948">
    <property type="term" value="C:acetolactate synthase complex"/>
    <property type="evidence" value="ECO:0007669"/>
    <property type="project" value="TreeGrafter"/>
</dbReference>